<evidence type="ECO:0000259" key="1">
    <source>
        <dbReference type="Pfam" id="PF20109"/>
    </source>
</evidence>
<organism evidence="2 3">
    <name type="scientific">Stakelama sediminis</name>
    <dbReference type="NCBI Taxonomy" id="463200"/>
    <lineage>
        <taxon>Bacteria</taxon>
        <taxon>Pseudomonadati</taxon>
        <taxon>Pseudomonadota</taxon>
        <taxon>Alphaproteobacteria</taxon>
        <taxon>Sphingomonadales</taxon>
        <taxon>Sphingomonadaceae</taxon>
        <taxon>Stakelama</taxon>
    </lineage>
</organism>
<keyword evidence="3" id="KW-1185">Reference proteome</keyword>
<dbReference type="Proteomes" id="UP000554342">
    <property type="component" value="Unassembled WGS sequence"/>
</dbReference>
<gene>
    <name evidence="2" type="ORF">FHR23_003281</name>
</gene>
<evidence type="ECO:0000313" key="3">
    <source>
        <dbReference type="Proteomes" id="UP000554342"/>
    </source>
</evidence>
<sequence length="85" mass="9939">MPGYDRLRLPDYYRGLSELTARGFAWEWLRRNPDFRSIWANAGAAARRASLVAETAVCRSARPIIDLPRHPLARRWSPWGLTFRR</sequence>
<proteinExistence type="predicted"/>
<name>A0A840Z3Q8_9SPHN</name>
<feature type="domain" description="Transcriptional regulator-like" evidence="1">
    <location>
        <begin position="8"/>
        <end position="84"/>
    </location>
</feature>
<accession>A0A840Z3Q8</accession>
<dbReference type="Pfam" id="PF20109">
    <property type="entry name" value="Trans_reg_dom"/>
    <property type="match status" value="1"/>
</dbReference>
<dbReference type="InterPro" id="IPR045465">
    <property type="entry name" value="Trans_reg_dom"/>
</dbReference>
<dbReference type="AlphaFoldDB" id="A0A840Z3Q8"/>
<dbReference type="EMBL" id="JACIJI010000012">
    <property type="protein sequence ID" value="MBB5720316.1"/>
    <property type="molecule type" value="Genomic_DNA"/>
</dbReference>
<comment type="caution">
    <text evidence="2">The sequence shown here is derived from an EMBL/GenBank/DDBJ whole genome shotgun (WGS) entry which is preliminary data.</text>
</comment>
<dbReference type="RefSeq" id="WP_221227593.1">
    <property type="nucleotide sequence ID" value="NZ_BAABIF010000008.1"/>
</dbReference>
<reference evidence="2 3" key="1">
    <citation type="submission" date="2020-08" db="EMBL/GenBank/DDBJ databases">
        <title>Genomic Encyclopedia of Type Strains, Phase IV (KMG-IV): sequencing the most valuable type-strain genomes for metagenomic binning, comparative biology and taxonomic classification.</title>
        <authorList>
            <person name="Goeker M."/>
        </authorList>
    </citation>
    <scope>NUCLEOTIDE SEQUENCE [LARGE SCALE GENOMIC DNA]</scope>
    <source>
        <strain evidence="2 3">DSM 27203</strain>
    </source>
</reference>
<evidence type="ECO:0000313" key="2">
    <source>
        <dbReference type="EMBL" id="MBB5720316.1"/>
    </source>
</evidence>
<protein>
    <recommendedName>
        <fullName evidence="1">Transcriptional regulator-like domain-containing protein</fullName>
    </recommendedName>
</protein>